<organism evidence="2">
    <name type="scientific">hydrothermal vent metagenome</name>
    <dbReference type="NCBI Taxonomy" id="652676"/>
    <lineage>
        <taxon>unclassified sequences</taxon>
        <taxon>metagenomes</taxon>
        <taxon>ecological metagenomes</taxon>
    </lineage>
</organism>
<dbReference type="SMART" id="SM00331">
    <property type="entry name" value="PP2C_SIG"/>
    <property type="match status" value="1"/>
</dbReference>
<dbReference type="Gene3D" id="3.60.40.10">
    <property type="entry name" value="PPM-type phosphatase domain"/>
    <property type="match status" value="1"/>
</dbReference>
<dbReference type="PROSITE" id="PS51746">
    <property type="entry name" value="PPM_2"/>
    <property type="match status" value="1"/>
</dbReference>
<sequence>MKVLTAATSRLGNRSSNQDRCLVEKKPGHVLLAIADGMGGHARGDLAAQTAVNSLIRSFRREHLPIAEPRDFLKQALRTAHLDVVDAGRSHNPPITPRTTCVICLVQNDTAYWAHVGDSRLYLLREGTLLRRTRDHTPVEELLQSGLVSEEELRHHPLRNSVNRCLGGSPRFPKISFDQESLTLEDTLLLCSDGLWSAVPEPQLVTLSSCCNSLESGLSQLADEAESASYPNSDNISGITLRWLAADIALDTNRQTGTAPDSAVPEPDKGKDQLEEAIDEIHRAMLEYASEMKK</sequence>
<protein>
    <submittedName>
        <fullName evidence="2">Protein serine/threonine phosphatase</fullName>
    </submittedName>
</protein>
<dbReference type="InterPro" id="IPR001932">
    <property type="entry name" value="PPM-type_phosphatase-like_dom"/>
</dbReference>
<dbReference type="CDD" id="cd00143">
    <property type="entry name" value="PP2Cc"/>
    <property type="match status" value="1"/>
</dbReference>
<dbReference type="AlphaFoldDB" id="A0A3B0YTV6"/>
<evidence type="ECO:0000313" key="2">
    <source>
        <dbReference type="EMBL" id="VAW78887.1"/>
    </source>
</evidence>
<evidence type="ECO:0000259" key="1">
    <source>
        <dbReference type="PROSITE" id="PS51746"/>
    </source>
</evidence>
<reference evidence="2" key="1">
    <citation type="submission" date="2018-06" db="EMBL/GenBank/DDBJ databases">
        <authorList>
            <person name="Zhirakovskaya E."/>
        </authorList>
    </citation>
    <scope>NUCLEOTIDE SEQUENCE</scope>
</reference>
<gene>
    <name evidence="2" type="ORF">MNBD_GAMMA14-1613</name>
</gene>
<dbReference type="PANTHER" id="PTHR13832:SF827">
    <property type="entry name" value="PROTEIN PHOSPHATASE 1L"/>
    <property type="match status" value="1"/>
</dbReference>
<dbReference type="EMBL" id="UOFM01000285">
    <property type="protein sequence ID" value="VAW78887.1"/>
    <property type="molecule type" value="Genomic_DNA"/>
</dbReference>
<name>A0A3B0YTV6_9ZZZZ</name>
<feature type="domain" description="PPM-type phosphatase" evidence="1">
    <location>
        <begin position="4"/>
        <end position="243"/>
    </location>
</feature>
<dbReference type="Pfam" id="PF13672">
    <property type="entry name" value="PP2C_2"/>
    <property type="match status" value="1"/>
</dbReference>
<dbReference type="GO" id="GO:0004722">
    <property type="term" value="F:protein serine/threonine phosphatase activity"/>
    <property type="evidence" value="ECO:0007669"/>
    <property type="project" value="InterPro"/>
</dbReference>
<dbReference type="SUPFAM" id="SSF81606">
    <property type="entry name" value="PP2C-like"/>
    <property type="match status" value="1"/>
</dbReference>
<dbReference type="InterPro" id="IPR015655">
    <property type="entry name" value="PP2C"/>
</dbReference>
<dbReference type="InterPro" id="IPR036457">
    <property type="entry name" value="PPM-type-like_dom_sf"/>
</dbReference>
<proteinExistence type="predicted"/>
<dbReference type="SMART" id="SM00332">
    <property type="entry name" value="PP2Cc"/>
    <property type="match status" value="1"/>
</dbReference>
<dbReference type="PANTHER" id="PTHR13832">
    <property type="entry name" value="PROTEIN PHOSPHATASE 2C"/>
    <property type="match status" value="1"/>
</dbReference>
<accession>A0A3B0YTV6</accession>